<gene>
    <name evidence="2" type="ORF">BKA67DRAFT_664708</name>
</gene>
<evidence type="ECO:0000313" key="2">
    <source>
        <dbReference type="EMBL" id="KAH6645687.1"/>
    </source>
</evidence>
<protein>
    <recommendedName>
        <fullName evidence="1">Amidohydrolase-related domain-containing protein</fullName>
    </recommendedName>
</protein>
<sequence>MTATTSGPWDCHVHVFDPVRFPFRSTRAYTPSPASVDDLLNDTQSTGIVLAQASPEDGHHGLTRQLEEAKSRYPGMIFRAEIMTTQEPPELDVARLPSDTIDTLHGLGVWLVHCHADGPGSLPRYARCTGVGDGVIPDIVGLVAEHGACARPSDFGSPDFESFVAPLRTGRVYVEISALYRRAPENFRLMRDVVLAYAQAAPDRILWGPDWPHVDASRGGLDPTPPDARANWREELDAVREWITEEQFTKMLPNNQAKLYS</sequence>
<dbReference type="InterPro" id="IPR032466">
    <property type="entry name" value="Metal_Hydrolase"/>
</dbReference>
<dbReference type="InterPro" id="IPR006680">
    <property type="entry name" value="Amidohydro-rel"/>
</dbReference>
<dbReference type="RefSeq" id="XP_045952201.1">
    <property type="nucleotide sequence ID" value="XM_046108427.1"/>
</dbReference>
<dbReference type="PANTHER" id="PTHR35563:SF2">
    <property type="entry name" value="BARREL METAL-DEPENDENT HYDROLASE, PUTATIVE (AFU_ORTHOLOGUE AFUA_1G16240)-RELATED"/>
    <property type="match status" value="1"/>
</dbReference>
<dbReference type="GeneID" id="70137318"/>
<dbReference type="Pfam" id="PF04909">
    <property type="entry name" value="Amidohydro_2"/>
    <property type="match status" value="1"/>
</dbReference>
<reference evidence="2" key="1">
    <citation type="journal article" date="2021" name="Nat. Commun.">
        <title>Genetic determinants of endophytism in the Arabidopsis root mycobiome.</title>
        <authorList>
            <person name="Mesny F."/>
            <person name="Miyauchi S."/>
            <person name="Thiergart T."/>
            <person name="Pickel B."/>
            <person name="Atanasova L."/>
            <person name="Karlsson M."/>
            <person name="Huettel B."/>
            <person name="Barry K.W."/>
            <person name="Haridas S."/>
            <person name="Chen C."/>
            <person name="Bauer D."/>
            <person name="Andreopoulos W."/>
            <person name="Pangilinan J."/>
            <person name="LaButti K."/>
            <person name="Riley R."/>
            <person name="Lipzen A."/>
            <person name="Clum A."/>
            <person name="Drula E."/>
            <person name="Henrissat B."/>
            <person name="Kohler A."/>
            <person name="Grigoriev I.V."/>
            <person name="Martin F.M."/>
            <person name="Hacquard S."/>
        </authorList>
    </citation>
    <scope>NUCLEOTIDE SEQUENCE</scope>
    <source>
        <strain evidence="2">MPI-SDFR-AT-0073</strain>
    </source>
</reference>
<evidence type="ECO:0000313" key="3">
    <source>
        <dbReference type="Proteomes" id="UP000758603"/>
    </source>
</evidence>
<dbReference type="Proteomes" id="UP000758603">
    <property type="component" value="Unassembled WGS sequence"/>
</dbReference>
<dbReference type="OrthoDB" id="2135488at2759"/>
<keyword evidence="3" id="KW-1185">Reference proteome</keyword>
<dbReference type="InterPro" id="IPR052358">
    <property type="entry name" value="Aro_Compnd_Degr_Hydrolases"/>
</dbReference>
<dbReference type="GO" id="GO:0016787">
    <property type="term" value="F:hydrolase activity"/>
    <property type="evidence" value="ECO:0007669"/>
    <property type="project" value="InterPro"/>
</dbReference>
<name>A0A9P8RH13_9PEZI</name>
<dbReference type="PANTHER" id="PTHR35563">
    <property type="entry name" value="BARREL METAL-DEPENDENT HYDROLASE, PUTATIVE (AFU_ORTHOLOGUE AFUA_1G16240)-RELATED"/>
    <property type="match status" value="1"/>
</dbReference>
<dbReference type="SUPFAM" id="SSF51556">
    <property type="entry name" value="Metallo-dependent hydrolases"/>
    <property type="match status" value="1"/>
</dbReference>
<evidence type="ECO:0000259" key="1">
    <source>
        <dbReference type="Pfam" id="PF04909"/>
    </source>
</evidence>
<accession>A0A9P8RH13</accession>
<dbReference type="Gene3D" id="3.20.20.140">
    <property type="entry name" value="Metal-dependent hydrolases"/>
    <property type="match status" value="1"/>
</dbReference>
<dbReference type="AlphaFoldDB" id="A0A9P8RH13"/>
<comment type="caution">
    <text evidence="2">The sequence shown here is derived from an EMBL/GenBank/DDBJ whole genome shotgun (WGS) entry which is preliminary data.</text>
</comment>
<dbReference type="EMBL" id="JAGPXC010000011">
    <property type="protein sequence ID" value="KAH6645687.1"/>
    <property type="molecule type" value="Genomic_DNA"/>
</dbReference>
<organism evidence="2 3">
    <name type="scientific">Truncatella angustata</name>
    <dbReference type="NCBI Taxonomy" id="152316"/>
    <lineage>
        <taxon>Eukaryota</taxon>
        <taxon>Fungi</taxon>
        <taxon>Dikarya</taxon>
        <taxon>Ascomycota</taxon>
        <taxon>Pezizomycotina</taxon>
        <taxon>Sordariomycetes</taxon>
        <taxon>Xylariomycetidae</taxon>
        <taxon>Amphisphaeriales</taxon>
        <taxon>Sporocadaceae</taxon>
        <taxon>Truncatella</taxon>
    </lineage>
</organism>
<feature type="domain" description="Amidohydrolase-related" evidence="1">
    <location>
        <begin position="140"/>
        <end position="260"/>
    </location>
</feature>
<proteinExistence type="predicted"/>